<gene>
    <name evidence="1" type="ordered locus">MTR_4g051502</name>
</gene>
<evidence type="ECO:0000313" key="2">
    <source>
        <dbReference type="EnsemblPlants" id="KEH29758"/>
    </source>
</evidence>
<accession>A0A072UKY4</accession>
<evidence type="ECO:0000313" key="1">
    <source>
        <dbReference type="EMBL" id="KEH29758.1"/>
    </source>
</evidence>
<reference evidence="2" key="3">
    <citation type="submission" date="2015-04" db="UniProtKB">
        <authorList>
            <consortium name="EnsemblPlants"/>
        </authorList>
    </citation>
    <scope>IDENTIFICATION</scope>
    <source>
        <strain evidence="2">cv. Jemalong A17</strain>
    </source>
</reference>
<dbReference type="eggNOG" id="KOG0017">
    <property type="taxonomic scope" value="Eukaryota"/>
</dbReference>
<sequence>MGSKWDIEKFTGDNDFGLWKVKMEAMLIQQSCEKALKGEGALPATMSQVEKTEMVDKFWFGASSLATVFSPPPCLVVRKSFWFVTPGSWKLCCHFVAGRVFCPPVGFCAIGCRRLRSGYVLVTQKPERVWFYNPKGSDLLRSADFKSSCLLHIDTLYSKELYACCFVQGVVVTRSLILCWRSIHSSKLNLNCSFHMFTCHISCN</sequence>
<dbReference type="EMBL" id="CM001220">
    <property type="protein sequence ID" value="KEH29758.1"/>
    <property type="molecule type" value="Genomic_DNA"/>
</dbReference>
<evidence type="ECO:0000313" key="3">
    <source>
        <dbReference type="Proteomes" id="UP000002051"/>
    </source>
</evidence>
<dbReference type="eggNOG" id="KOG0170">
    <property type="taxonomic scope" value="Eukaryota"/>
</dbReference>
<organism evidence="1 3">
    <name type="scientific">Medicago truncatula</name>
    <name type="common">Barrel medic</name>
    <name type="synonym">Medicago tribuloides</name>
    <dbReference type="NCBI Taxonomy" id="3880"/>
    <lineage>
        <taxon>Eukaryota</taxon>
        <taxon>Viridiplantae</taxon>
        <taxon>Streptophyta</taxon>
        <taxon>Embryophyta</taxon>
        <taxon>Tracheophyta</taxon>
        <taxon>Spermatophyta</taxon>
        <taxon>Magnoliopsida</taxon>
        <taxon>eudicotyledons</taxon>
        <taxon>Gunneridae</taxon>
        <taxon>Pentapetalae</taxon>
        <taxon>rosids</taxon>
        <taxon>fabids</taxon>
        <taxon>Fabales</taxon>
        <taxon>Fabaceae</taxon>
        <taxon>Papilionoideae</taxon>
        <taxon>50 kb inversion clade</taxon>
        <taxon>NPAAA clade</taxon>
        <taxon>Hologalegina</taxon>
        <taxon>IRL clade</taxon>
        <taxon>Trifolieae</taxon>
        <taxon>Medicago</taxon>
    </lineage>
</organism>
<protein>
    <submittedName>
        <fullName evidence="1 2">Uncharacterized protein</fullName>
    </submittedName>
</protein>
<keyword evidence="3" id="KW-1185">Reference proteome</keyword>
<reference evidence="1 3" key="1">
    <citation type="journal article" date="2011" name="Nature">
        <title>The Medicago genome provides insight into the evolution of rhizobial symbioses.</title>
        <authorList>
            <person name="Young N.D."/>
            <person name="Debelle F."/>
            <person name="Oldroyd G.E."/>
            <person name="Geurts R."/>
            <person name="Cannon S.B."/>
            <person name="Udvardi M.K."/>
            <person name="Benedito V.A."/>
            <person name="Mayer K.F."/>
            <person name="Gouzy J."/>
            <person name="Schoof H."/>
            <person name="Van de Peer Y."/>
            <person name="Proost S."/>
            <person name="Cook D.R."/>
            <person name="Meyers B.C."/>
            <person name="Spannagl M."/>
            <person name="Cheung F."/>
            <person name="De Mita S."/>
            <person name="Krishnakumar V."/>
            <person name="Gundlach H."/>
            <person name="Zhou S."/>
            <person name="Mudge J."/>
            <person name="Bharti A.K."/>
            <person name="Murray J.D."/>
            <person name="Naoumkina M.A."/>
            <person name="Rosen B."/>
            <person name="Silverstein K.A."/>
            <person name="Tang H."/>
            <person name="Rombauts S."/>
            <person name="Zhao P.X."/>
            <person name="Zhou P."/>
            <person name="Barbe V."/>
            <person name="Bardou P."/>
            <person name="Bechner M."/>
            <person name="Bellec A."/>
            <person name="Berger A."/>
            <person name="Berges H."/>
            <person name="Bidwell S."/>
            <person name="Bisseling T."/>
            <person name="Choisne N."/>
            <person name="Couloux A."/>
            <person name="Denny R."/>
            <person name="Deshpande S."/>
            <person name="Dai X."/>
            <person name="Doyle J.J."/>
            <person name="Dudez A.M."/>
            <person name="Farmer A.D."/>
            <person name="Fouteau S."/>
            <person name="Franken C."/>
            <person name="Gibelin C."/>
            <person name="Gish J."/>
            <person name="Goldstein S."/>
            <person name="Gonzalez A.J."/>
            <person name="Green P.J."/>
            <person name="Hallab A."/>
            <person name="Hartog M."/>
            <person name="Hua A."/>
            <person name="Humphray S.J."/>
            <person name="Jeong D.H."/>
            <person name="Jing Y."/>
            <person name="Jocker A."/>
            <person name="Kenton S.M."/>
            <person name="Kim D.J."/>
            <person name="Klee K."/>
            <person name="Lai H."/>
            <person name="Lang C."/>
            <person name="Lin S."/>
            <person name="Macmil S.L."/>
            <person name="Magdelenat G."/>
            <person name="Matthews L."/>
            <person name="McCorrison J."/>
            <person name="Monaghan E.L."/>
            <person name="Mun J.H."/>
            <person name="Najar F.Z."/>
            <person name="Nicholson C."/>
            <person name="Noirot C."/>
            <person name="O'Bleness M."/>
            <person name="Paule C.R."/>
            <person name="Poulain J."/>
            <person name="Prion F."/>
            <person name="Qin B."/>
            <person name="Qu C."/>
            <person name="Retzel E.F."/>
            <person name="Riddle C."/>
            <person name="Sallet E."/>
            <person name="Samain S."/>
            <person name="Samson N."/>
            <person name="Sanders I."/>
            <person name="Saurat O."/>
            <person name="Scarpelli C."/>
            <person name="Schiex T."/>
            <person name="Segurens B."/>
            <person name="Severin A.J."/>
            <person name="Sherrier D.J."/>
            <person name="Shi R."/>
            <person name="Sims S."/>
            <person name="Singer S.R."/>
            <person name="Sinharoy S."/>
            <person name="Sterck L."/>
            <person name="Viollet A."/>
            <person name="Wang B.B."/>
            <person name="Wang K."/>
            <person name="Wang M."/>
            <person name="Wang X."/>
            <person name="Warfsmann J."/>
            <person name="Weissenbach J."/>
            <person name="White D.D."/>
            <person name="White J.D."/>
            <person name="Wiley G.B."/>
            <person name="Wincker P."/>
            <person name="Xing Y."/>
            <person name="Yang L."/>
            <person name="Yao Z."/>
            <person name="Ying F."/>
            <person name="Zhai J."/>
            <person name="Zhou L."/>
            <person name="Zuber A."/>
            <person name="Denarie J."/>
            <person name="Dixon R.A."/>
            <person name="May G.D."/>
            <person name="Schwartz D.C."/>
            <person name="Rogers J."/>
            <person name="Quetier F."/>
            <person name="Town C.D."/>
            <person name="Roe B.A."/>
        </authorList>
    </citation>
    <scope>NUCLEOTIDE SEQUENCE [LARGE SCALE GENOMIC DNA]</scope>
    <source>
        <strain evidence="1">A17</strain>
        <strain evidence="2 3">cv. Jemalong A17</strain>
    </source>
</reference>
<reference evidence="1 3" key="2">
    <citation type="journal article" date="2014" name="BMC Genomics">
        <title>An improved genome release (version Mt4.0) for the model legume Medicago truncatula.</title>
        <authorList>
            <person name="Tang H."/>
            <person name="Krishnakumar V."/>
            <person name="Bidwell S."/>
            <person name="Rosen B."/>
            <person name="Chan A."/>
            <person name="Zhou S."/>
            <person name="Gentzbittel L."/>
            <person name="Childs K.L."/>
            <person name="Yandell M."/>
            <person name="Gundlach H."/>
            <person name="Mayer K.F."/>
            <person name="Schwartz D.C."/>
            <person name="Town C.D."/>
        </authorList>
    </citation>
    <scope>GENOME REANNOTATION</scope>
    <source>
        <strain evidence="1">A17</strain>
        <strain evidence="2 3">cv. Jemalong A17</strain>
    </source>
</reference>
<dbReference type="Proteomes" id="UP000002051">
    <property type="component" value="Chromosome 4"/>
</dbReference>
<dbReference type="EnsemblPlants" id="KEH29758">
    <property type="protein sequence ID" value="KEH29758"/>
    <property type="gene ID" value="MTR_4g051502"/>
</dbReference>
<proteinExistence type="predicted"/>
<dbReference type="AlphaFoldDB" id="A0A072UKY4"/>
<name>A0A072UKY4_MEDTR</name>
<dbReference type="eggNOG" id="KOG0168">
    <property type="taxonomic scope" value="Eukaryota"/>
</dbReference>
<dbReference type="HOGENOM" id="CLU_1345030_0_0_1"/>